<evidence type="ECO:0000313" key="3">
    <source>
        <dbReference type="Proteomes" id="UP000006622"/>
    </source>
</evidence>
<sequence length="169" mass="18425">MKVLVTYVSQTGNTKKVAEAIYDGIDEDKQIMDMGEATGLDEYDLTFIGFPIVQFNAPEDVQKFLTTSTAGKDIALFMTHGAPEDAGPVSDWISTIRNLAKGANIVGTFNCQGEVSQKIMDMLKSSSDPQMQAFADMCASGKGQPDEAKLQKARVFAKDIISQKKAWTE</sequence>
<dbReference type="InterPro" id="IPR029039">
    <property type="entry name" value="Flavoprotein-like_sf"/>
</dbReference>
<dbReference type="KEGG" id="mzh:Mzhil_0218"/>
<name>F7XNJ9_METZD</name>
<dbReference type="PANTHER" id="PTHR39201">
    <property type="entry name" value="EXPORTED PROTEIN-RELATED"/>
    <property type="match status" value="1"/>
</dbReference>
<proteinExistence type="predicted"/>
<dbReference type="RefSeq" id="WP_013897535.1">
    <property type="nucleotide sequence ID" value="NC_015676.1"/>
</dbReference>
<dbReference type="PANTHER" id="PTHR39201:SF1">
    <property type="entry name" value="FLAVODOXIN-LIKE DOMAIN-CONTAINING PROTEIN"/>
    <property type="match status" value="1"/>
</dbReference>
<dbReference type="OrthoDB" id="73155at2157"/>
<dbReference type="PROSITE" id="PS50902">
    <property type="entry name" value="FLAVODOXIN_LIKE"/>
    <property type="match status" value="1"/>
</dbReference>
<dbReference type="Gene3D" id="3.40.50.360">
    <property type="match status" value="2"/>
</dbReference>
<dbReference type="STRING" id="679901.Mzhil_0218"/>
<feature type="domain" description="Flavodoxin-like" evidence="1">
    <location>
        <begin position="3"/>
        <end position="161"/>
    </location>
</feature>
<dbReference type="Pfam" id="PF12641">
    <property type="entry name" value="Flavodoxin_3"/>
    <property type="match status" value="1"/>
</dbReference>
<reference evidence="2 3" key="1">
    <citation type="submission" date="2010-07" db="EMBL/GenBank/DDBJ databases">
        <title>The complete genome of Methanosalsum zhilinae DSM 4017.</title>
        <authorList>
            <consortium name="US DOE Joint Genome Institute (JGI-PGF)"/>
            <person name="Lucas S."/>
            <person name="Copeland A."/>
            <person name="Lapidus A."/>
            <person name="Glavina del Rio T."/>
            <person name="Dalin E."/>
            <person name="Tice H."/>
            <person name="Bruce D."/>
            <person name="Goodwin L."/>
            <person name="Pitluck S."/>
            <person name="Kyrpides N."/>
            <person name="Mavromatis K."/>
            <person name="Ovchinnikova G."/>
            <person name="Daligault H."/>
            <person name="Detter J.C."/>
            <person name="Han C."/>
            <person name="Tapia R."/>
            <person name="Larimer F."/>
            <person name="Land M."/>
            <person name="Hauser L."/>
            <person name="Markowitz V."/>
            <person name="Cheng J.-F."/>
            <person name="Hugenholtz P."/>
            <person name="Woyke T."/>
            <person name="Wu D."/>
            <person name="Spring S."/>
            <person name="Schueler E."/>
            <person name="Brambilla E."/>
            <person name="Klenk H.-P."/>
            <person name="Eisen J.A."/>
        </authorList>
    </citation>
    <scope>NUCLEOTIDE SEQUENCE [LARGE SCALE GENOMIC DNA]</scope>
    <source>
        <strain evidence="3">DSM 4017 / NBRC 107636 / OCM 62 / WeN5</strain>
    </source>
</reference>
<dbReference type="AlphaFoldDB" id="F7XNJ9"/>
<dbReference type="GeneID" id="10821816"/>
<dbReference type="GO" id="GO:0010181">
    <property type="term" value="F:FMN binding"/>
    <property type="evidence" value="ECO:0007669"/>
    <property type="project" value="InterPro"/>
</dbReference>
<evidence type="ECO:0000313" key="2">
    <source>
        <dbReference type="EMBL" id="AEH60096.1"/>
    </source>
</evidence>
<organism evidence="2 3">
    <name type="scientific">Methanosalsum zhilinae (strain DSM 4017 / NBRC 107636 / OCM 62 / WeN5)</name>
    <name type="common">Methanohalophilus zhilinae</name>
    <dbReference type="NCBI Taxonomy" id="679901"/>
    <lineage>
        <taxon>Archaea</taxon>
        <taxon>Methanobacteriati</taxon>
        <taxon>Methanobacteriota</taxon>
        <taxon>Stenosarchaea group</taxon>
        <taxon>Methanomicrobia</taxon>
        <taxon>Methanosarcinales</taxon>
        <taxon>Methanosarcinaceae</taxon>
        <taxon>Methanosalsum</taxon>
    </lineage>
</organism>
<dbReference type="EMBL" id="CP002101">
    <property type="protein sequence ID" value="AEH60096.1"/>
    <property type="molecule type" value="Genomic_DNA"/>
</dbReference>
<dbReference type="Proteomes" id="UP000006622">
    <property type="component" value="Chromosome"/>
</dbReference>
<dbReference type="InterPro" id="IPR008254">
    <property type="entry name" value="Flavodoxin/NO_synth"/>
</dbReference>
<protein>
    <submittedName>
        <fullName evidence="2">Flavodoxin/nitric oxide synthase</fullName>
    </submittedName>
</protein>
<dbReference type="HOGENOM" id="CLU_098259_3_0_2"/>
<keyword evidence="3" id="KW-1185">Reference proteome</keyword>
<dbReference type="SUPFAM" id="SSF52218">
    <property type="entry name" value="Flavoproteins"/>
    <property type="match status" value="1"/>
</dbReference>
<evidence type="ECO:0000259" key="1">
    <source>
        <dbReference type="PROSITE" id="PS50902"/>
    </source>
</evidence>
<gene>
    <name evidence="2" type="ordered locus">Mzhil_0218</name>
</gene>
<accession>F7XNJ9</accession>